<organism evidence="2 3">
    <name type="scientific">Pontimonas salivibrio</name>
    <dbReference type="NCBI Taxonomy" id="1159327"/>
    <lineage>
        <taxon>Bacteria</taxon>
        <taxon>Bacillati</taxon>
        <taxon>Actinomycetota</taxon>
        <taxon>Actinomycetes</taxon>
        <taxon>Micrococcales</taxon>
        <taxon>Microbacteriaceae</taxon>
        <taxon>Pontimonas</taxon>
    </lineage>
</organism>
<keyword evidence="1" id="KW-1133">Transmembrane helix</keyword>
<keyword evidence="1" id="KW-0812">Transmembrane</keyword>
<feature type="transmembrane region" description="Helical" evidence="1">
    <location>
        <begin position="59"/>
        <end position="88"/>
    </location>
</feature>
<dbReference type="Proteomes" id="UP000243077">
    <property type="component" value="Chromosome"/>
</dbReference>
<evidence type="ECO:0000313" key="3">
    <source>
        <dbReference type="Proteomes" id="UP000243077"/>
    </source>
</evidence>
<sequence length="99" mass="10553">MALNTGTKALWAIGSVFFGLGLFVWLWARGRVDSLGFANELSLEFGLGGDGEYLDALNLLAISGIVMDFGAFVLLVALAVSAIGEFVLRAGRVNEKDEQ</sequence>
<keyword evidence="1" id="KW-0472">Membrane</keyword>
<evidence type="ECO:0000256" key="1">
    <source>
        <dbReference type="SAM" id="Phobius"/>
    </source>
</evidence>
<dbReference type="RefSeq" id="WP_104913749.1">
    <property type="nucleotide sequence ID" value="NZ_CP026923.1"/>
</dbReference>
<dbReference type="EMBL" id="CP026923">
    <property type="protein sequence ID" value="AVG24243.1"/>
    <property type="molecule type" value="Genomic_DNA"/>
</dbReference>
<evidence type="ECO:0000313" key="2">
    <source>
        <dbReference type="EMBL" id="AVG24243.1"/>
    </source>
</evidence>
<feature type="transmembrane region" description="Helical" evidence="1">
    <location>
        <begin position="9"/>
        <end position="28"/>
    </location>
</feature>
<accession>A0A2L2BRE0</accession>
<protein>
    <submittedName>
        <fullName evidence="2">Uncharacterized protein</fullName>
    </submittedName>
</protein>
<keyword evidence="3" id="KW-1185">Reference proteome</keyword>
<reference evidence="2 3" key="1">
    <citation type="submission" date="2018-02" db="EMBL/GenBank/DDBJ databases">
        <title>Complete genome of the streamlined marine actinobacterium Pontimonas salivibrio CL-TW6 adapted to coastal planktonic lifestype.</title>
        <authorList>
            <person name="Cho B.C."/>
            <person name="Hardies S.C."/>
            <person name="Jang G.I."/>
            <person name="Hwang C.Y."/>
        </authorList>
    </citation>
    <scope>NUCLEOTIDE SEQUENCE [LARGE SCALE GENOMIC DNA]</scope>
    <source>
        <strain evidence="2 3">CL-TW6</strain>
    </source>
</reference>
<name>A0A2L2BRE0_9MICO</name>
<dbReference type="KEGG" id="psai:C3B54_111295"/>
<gene>
    <name evidence="2" type="ORF">C3B54_111295</name>
</gene>
<proteinExistence type="predicted"/>
<dbReference type="AlphaFoldDB" id="A0A2L2BRE0"/>